<dbReference type="Proteomes" id="UP000054350">
    <property type="component" value="Unassembled WGS sequence"/>
</dbReference>
<protein>
    <recommendedName>
        <fullName evidence="7">Trafficking protein particle complex subunit</fullName>
    </recommendedName>
</protein>
<dbReference type="OrthoDB" id="246406at2759"/>
<dbReference type="AlphaFoldDB" id="A0A0L0T586"/>
<keyword evidence="4 7" id="KW-0931">ER-Golgi transport</keyword>
<evidence type="ECO:0000313" key="8">
    <source>
        <dbReference type="EMBL" id="KNE69871.1"/>
    </source>
</evidence>
<dbReference type="GO" id="GO:0030008">
    <property type="term" value="C:TRAPP complex"/>
    <property type="evidence" value="ECO:0007669"/>
    <property type="project" value="UniProtKB-UniRule"/>
</dbReference>
<dbReference type="OMA" id="MPIRTEG"/>
<evidence type="ECO:0000256" key="7">
    <source>
        <dbReference type="RuleBase" id="RU366065"/>
    </source>
</evidence>
<dbReference type="InterPro" id="IPR007233">
    <property type="entry name" value="TRAPPC"/>
</dbReference>
<reference evidence="8 9" key="1">
    <citation type="submission" date="2009-11" db="EMBL/GenBank/DDBJ databases">
        <title>Annotation of Allomyces macrogynus ATCC 38327.</title>
        <authorList>
            <consortium name="The Broad Institute Genome Sequencing Platform"/>
            <person name="Russ C."/>
            <person name="Cuomo C."/>
            <person name="Burger G."/>
            <person name="Gray M.W."/>
            <person name="Holland P.W.H."/>
            <person name="King N."/>
            <person name="Lang F.B.F."/>
            <person name="Roger A.J."/>
            <person name="Ruiz-Trillo I."/>
            <person name="Young S.K."/>
            <person name="Zeng Q."/>
            <person name="Gargeya S."/>
            <person name="Fitzgerald M."/>
            <person name="Haas B."/>
            <person name="Abouelleil A."/>
            <person name="Alvarado L."/>
            <person name="Arachchi H.M."/>
            <person name="Berlin A."/>
            <person name="Chapman S.B."/>
            <person name="Gearin G."/>
            <person name="Goldberg J."/>
            <person name="Griggs A."/>
            <person name="Gujja S."/>
            <person name="Hansen M."/>
            <person name="Heiman D."/>
            <person name="Howarth C."/>
            <person name="Larimer J."/>
            <person name="Lui A."/>
            <person name="MacDonald P.J.P."/>
            <person name="McCowen C."/>
            <person name="Montmayeur A."/>
            <person name="Murphy C."/>
            <person name="Neiman D."/>
            <person name="Pearson M."/>
            <person name="Priest M."/>
            <person name="Roberts A."/>
            <person name="Saif S."/>
            <person name="Shea T."/>
            <person name="Sisk P."/>
            <person name="Stolte C."/>
            <person name="Sykes S."/>
            <person name="Wortman J."/>
            <person name="Nusbaum C."/>
            <person name="Birren B."/>
        </authorList>
    </citation>
    <scope>NUCLEOTIDE SEQUENCE [LARGE SCALE GENOMIC DNA]</scope>
    <source>
        <strain evidence="8 9">ATCC 38327</strain>
    </source>
</reference>
<dbReference type="EMBL" id="GG745363">
    <property type="protein sequence ID" value="KNE69871.1"/>
    <property type="molecule type" value="Genomic_DNA"/>
</dbReference>
<evidence type="ECO:0000256" key="3">
    <source>
        <dbReference type="ARBA" id="ARBA00022824"/>
    </source>
</evidence>
<dbReference type="Pfam" id="PF04099">
    <property type="entry name" value="Sybindin"/>
    <property type="match status" value="1"/>
</dbReference>
<accession>A0A0L0T586</accession>
<dbReference type="STRING" id="578462.A0A0L0T586"/>
<organism evidence="8 9">
    <name type="scientific">Allomyces macrogynus (strain ATCC 38327)</name>
    <name type="common">Allomyces javanicus var. macrogynus</name>
    <dbReference type="NCBI Taxonomy" id="578462"/>
    <lineage>
        <taxon>Eukaryota</taxon>
        <taxon>Fungi</taxon>
        <taxon>Fungi incertae sedis</taxon>
        <taxon>Blastocladiomycota</taxon>
        <taxon>Blastocladiomycetes</taxon>
        <taxon>Blastocladiales</taxon>
        <taxon>Blastocladiaceae</taxon>
        <taxon>Allomyces</taxon>
    </lineage>
</organism>
<evidence type="ECO:0000256" key="6">
    <source>
        <dbReference type="ARBA" id="ARBA00038179"/>
    </source>
</evidence>
<evidence type="ECO:0000256" key="5">
    <source>
        <dbReference type="ARBA" id="ARBA00023034"/>
    </source>
</evidence>
<name>A0A0L0T586_ALLM3</name>
<reference evidence="9" key="2">
    <citation type="submission" date="2009-11" db="EMBL/GenBank/DDBJ databases">
        <title>The Genome Sequence of Allomyces macrogynus strain ATCC 38327.</title>
        <authorList>
            <consortium name="The Broad Institute Genome Sequencing Platform"/>
            <person name="Russ C."/>
            <person name="Cuomo C."/>
            <person name="Shea T."/>
            <person name="Young S.K."/>
            <person name="Zeng Q."/>
            <person name="Koehrsen M."/>
            <person name="Haas B."/>
            <person name="Borodovsky M."/>
            <person name="Guigo R."/>
            <person name="Alvarado L."/>
            <person name="Berlin A."/>
            <person name="Borenstein D."/>
            <person name="Chen Z."/>
            <person name="Engels R."/>
            <person name="Freedman E."/>
            <person name="Gellesch M."/>
            <person name="Goldberg J."/>
            <person name="Griggs A."/>
            <person name="Gujja S."/>
            <person name="Heiman D."/>
            <person name="Hepburn T."/>
            <person name="Howarth C."/>
            <person name="Jen D."/>
            <person name="Larson L."/>
            <person name="Lewis B."/>
            <person name="Mehta T."/>
            <person name="Park D."/>
            <person name="Pearson M."/>
            <person name="Roberts A."/>
            <person name="Saif S."/>
            <person name="Shenoy N."/>
            <person name="Sisk P."/>
            <person name="Stolte C."/>
            <person name="Sykes S."/>
            <person name="Walk T."/>
            <person name="White J."/>
            <person name="Yandava C."/>
            <person name="Burger G."/>
            <person name="Gray M.W."/>
            <person name="Holland P.W.H."/>
            <person name="King N."/>
            <person name="Lang F.B.F."/>
            <person name="Roger A.J."/>
            <person name="Ruiz-Trillo I."/>
            <person name="Lander E."/>
            <person name="Nusbaum C."/>
        </authorList>
    </citation>
    <scope>NUCLEOTIDE SEQUENCE [LARGE SCALE GENOMIC DNA]</scope>
    <source>
        <strain evidence="9">ATCC 38327</strain>
    </source>
</reference>
<dbReference type="VEuPathDB" id="FungiDB:AMAG_14718"/>
<keyword evidence="3 7" id="KW-0256">Endoplasmic reticulum</keyword>
<dbReference type="GO" id="GO:0005783">
    <property type="term" value="C:endoplasmic reticulum"/>
    <property type="evidence" value="ECO:0007669"/>
    <property type="project" value="UniProtKB-SubCell"/>
</dbReference>
<dbReference type="GO" id="GO:0006888">
    <property type="term" value="P:endoplasmic reticulum to Golgi vesicle-mediated transport"/>
    <property type="evidence" value="ECO:0007669"/>
    <property type="project" value="UniProtKB-UniRule"/>
</dbReference>
<dbReference type="SUPFAM" id="SSF64356">
    <property type="entry name" value="SNARE-like"/>
    <property type="match status" value="1"/>
</dbReference>
<dbReference type="SMART" id="SM01399">
    <property type="entry name" value="Sybindin"/>
    <property type="match status" value="1"/>
</dbReference>
<keyword evidence="2 7" id="KW-0813">Transport</keyword>
<evidence type="ECO:0000256" key="4">
    <source>
        <dbReference type="ARBA" id="ARBA00022892"/>
    </source>
</evidence>
<gene>
    <name evidence="8" type="ORF">AMAG_14718</name>
</gene>
<dbReference type="Gene3D" id="3.30.450.70">
    <property type="match status" value="1"/>
</dbReference>
<comment type="similarity">
    <text evidence="6">Belongs to the TRAPP small subunits family. TRAPPC4 subfamily.</text>
</comment>
<dbReference type="PANTHER" id="PTHR23249">
    <property type="entry name" value="TRAFFICKING PROTEIN PARTICLE COMPLEX SUBUNIT"/>
    <property type="match status" value="1"/>
</dbReference>
<dbReference type="InterPro" id="IPR011012">
    <property type="entry name" value="Longin-like_dom_sf"/>
</dbReference>
<dbReference type="PANTHER" id="PTHR23249:SF15">
    <property type="entry name" value="TRAFFICKING PROTEIN PARTICLE COMPLEX SUBUNIT 4"/>
    <property type="match status" value="1"/>
</dbReference>
<keyword evidence="5 7" id="KW-0333">Golgi apparatus</keyword>
<dbReference type="FunFam" id="3.30.450.70:FF:000007">
    <property type="entry name" value="Putative sybindin-like family protein"/>
    <property type="match status" value="1"/>
</dbReference>
<dbReference type="GO" id="GO:0005794">
    <property type="term" value="C:Golgi apparatus"/>
    <property type="evidence" value="ECO:0007669"/>
    <property type="project" value="UniProtKB-SubCell"/>
</dbReference>
<dbReference type="eggNOG" id="KOG3369">
    <property type="taxonomic scope" value="Eukaryota"/>
</dbReference>
<evidence type="ECO:0000256" key="1">
    <source>
        <dbReference type="ARBA" id="ARBA00004555"/>
    </source>
</evidence>
<keyword evidence="9" id="KW-1185">Reference proteome</keyword>
<sequence length="146" mass="16180">MILGVWIINKAGGLVFQRDFTTGSNVVPALAKLSTNDYLVLAGTFHGIHAITSRISPMARSTGIEVLETDTFTATCHQTPTGIKIVLFTDPNQANNEALMRRVYDLYADYVMKNPFYTPEMPVRCELFDVHLFKLVQTVNPAATQA</sequence>
<comment type="subcellular location">
    <subcellularLocation>
        <location evidence="7">Endoplasmic reticulum</location>
    </subcellularLocation>
    <subcellularLocation>
        <location evidence="7">Golgi apparatus</location>
        <location evidence="7">cis-Golgi network</location>
    </subcellularLocation>
    <subcellularLocation>
        <location evidence="1">Golgi apparatus</location>
    </subcellularLocation>
</comment>
<dbReference type="CDD" id="cd14856">
    <property type="entry name" value="TRAPPC4_synbindin"/>
    <property type="match status" value="1"/>
</dbReference>
<evidence type="ECO:0000256" key="2">
    <source>
        <dbReference type="ARBA" id="ARBA00022448"/>
    </source>
</evidence>
<proteinExistence type="inferred from homology"/>
<evidence type="ECO:0000313" key="9">
    <source>
        <dbReference type="Proteomes" id="UP000054350"/>
    </source>
</evidence>
<comment type="subunit">
    <text evidence="7">Part of the multisubunit transport protein particle (TRAPP) complex.</text>
</comment>